<dbReference type="AlphaFoldDB" id="A0A834MBD1"/>
<protein>
    <recommendedName>
        <fullName evidence="8">Multisynthase complex auxiliary component p38</fullName>
    </recommendedName>
</protein>
<evidence type="ECO:0000259" key="5">
    <source>
        <dbReference type="Pfam" id="PF18569"/>
    </source>
</evidence>
<evidence type="ECO:0008006" key="8">
    <source>
        <dbReference type="Google" id="ProtNLM"/>
    </source>
</evidence>
<evidence type="ECO:0000259" key="4">
    <source>
        <dbReference type="Pfam" id="PF16780"/>
    </source>
</evidence>
<keyword evidence="7" id="KW-1185">Reference proteome</keyword>
<dbReference type="InterPro" id="IPR031889">
    <property type="entry name" value="AIMP2_LysRS-bd"/>
</dbReference>
<feature type="domain" description="AIMP2 thioredoxin-like" evidence="5">
    <location>
        <begin position="131"/>
        <end position="212"/>
    </location>
</feature>
<comment type="subcellular location">
    <subcellularLocation>
        <location evidence="1">Cytoplasm</location>
    </subcellularLocation>
</comment>
<keyword evidence="3" id="KW-0648">Protein biosynthesis</keyword>
<dbReference type="EMBL" id="JAACXV010013921">
    <property type="protein sequence ID" value="KAF7271634.1"/>
    <property type="molecule type" value="Genomic_DNA"/>
</dbReference>
<dbReference type="GO" id="GO:0006412">
    <property type="term" value="P:translation"/>
    <property type="evidence" value="ECO:0007669"/>
    <property type="project" value="UniProtKB-KW"/>
</dbReference>
<keyword evidence="2" id="KW-0963">Cytoplasm</keyword>
<dbReference type="OrthoDB" id="424586at2759"/>
<accession>A0A834MBD1</accession>
<evidence type="ECO:0000256" key="2">
    <source>
        <dbReference type="ARBA" id="ARBA00022490"/>
    </source>
</evidence>
<dbReference type="PANTHER" id="PTHR13438">
    <property type="entry name" value="AMINOACYL TRNA SYNTHASE COMPLEX-INTERACTING MULTIFUNCTIONAL PROTEIN"/>
    <property type="match status" value="1"/>
</dbReference>
<proteinExistence type="predicted"/>
<name>A0A834MBD1_RHYFE</name>
<dbReference type="Proteomes" id="UP000625711">
    <property type="component" value="Unassembled WGS sequence"/>
</dbReference>
<dbReference type="Pfam" id="PF18569">
    <property type="entry name" value="Thioredoxin_16"/>
    <property type="match status" value="1"/>
</dbReference>
<dbReference type="Pfam" id="PF16780">
    <property type="entry name" value="AIMP2_LysRS_bd"/>
    <property type="match status" value="1"/>
</dbReference>
<gene>
    <name evidence="6" type="ORF">GWI33_015486</name>
</gene>
<evidence type="ECO:0000256" key="1">
    <source>
        <dbReference type="ARBA" id="ARBA00004496"/>
    </source>
</evidence>
<evidence type="ECO:0000313" key="6">
    <source>
        <dbReference type="EMBL" id="KAF7271634.1"/>
    </source>
</evidence>
<dbReference type="GO" id="GO:0017101">
    <property type="term" value="C:aminoacyl-tRNA synthetase multienzyme complex"/>
    <property type="evidence" value="ECO:0007669"/>
    <property type="project" value="InterPro"/>
</dbReference>
<dbReference type="PANTHER" id="PTHR13438:SF2">
    <property type="entry name" value="AMINOACYL TRNA SYNTHASE COMPLEX-INTERACTING MULTIFUNCTIONAL PROTEIN 2"/>
    <property type="match status" value="1"/>
</dbReference>
<reference evidence="6" key="1">
    <citation type="submission" date="2020-08" db="EMBL/GenBank/DDBJ databases">
        <title>Genome sequencing and assembly of the red palm weevil Rhynchophorus ferrugineus.</title>
        <authorList>
            <person name="Dias G.B."/>
            <person name="Bergman C.M."/>
            <person name="Manee M."/>
        </authorList>
    </citation>
    <scope>NUCLEOTIDE SEQUENCE</scope>
    <source>
        <strain evidence="6">AA-2017</strain>
        <tissue evidence="6">Whole larva</tissue>
    </source>
</reference>
<dbReference type="InterPro" id="IPR042360">
    <property type="entry name" value="AIMP2"/>
</dbReference>
<evidence type="ECO:0000256" key="3">
    <source>
        <dbReference type="ARBA" id="ARBA00022917"/>
    </source>
</evidence>
<evidence type="ECO:0000313" key="7">
    <source>
        <dbReference type="Proteomes" id="UP000625711"/>
    </source>
</evidence>
<comment type="caution">
    <text evidence="6">The sequence shown here is derived from an EMBL/GenBank/DDBJ whole genome shotgun (WGS) entry which is preliminary data.</text>
</comment>
<dbReference type="Gene3D" id="1.20.1050.130">
    <property type="match status" value="1"/>
</dbReference>
<dbReference type="InterPro" id="IPR041503">
    <property type="entry name" value="AIMP2_thioredoxin"/>
</dbReference>
<dbReference type="GO" id="GO:0005737">
    <property type="term" value="C:cytoplasm"/>
    <property type="evidence" value="ECO:0007669"/>
    <property type="project" value="UniProtKB-SubCell"/>
</dbReference>
<organism evidence="6 7">
    <name type="scientific">Rhynchophorus ferrugineus</name>
    <name type="common">Red palm weevil</name>
    <name type="synonym">Curculio ferrugineus</name>
    <dbReference type="NCBI Taxonomy" id="354439"/>
    <lineage>
        <taxon>Eukaryota</taxon>
        <taxon>Metazoa</taxon>
        <taxon>Ecdysozoa</taxon>
        <taxon>Arthropoda</taxon>
        <taxon>Hexapoda</taxon>
        <taxon>Insecta</taxon>
        <taxon>Pterygota</taxon>
        <taxon>Neoptera</taxon>
        <taxon>Endopterygota</taxon>
        <taxon>Coleoptera</taxon>
        <taxon>Polyphaga</taxon>
        <taxon>Cucujiformia</taxon>
        <taxon>Curculionidae</taxon>
        <taxon>Dryophthorinae</taxon>
        <taxon>Rhynchophorus</taxon>
    </lineage>
</organism>
<feature type="domain" description="AIMP2 lysyl-tRNA synthetase binding" evidence="4">
    <location>
        <begin position="7"/>
        <end position="45"/>
    </location>
</feature>
<sequence>MNGPTKMYHMKPVIVHDFTVELPKCMYRIKTIHSSRNNADGTEDHVSLPNKKLDIFDQVKQFLKNCQDIPGMAELEAKQNEILEQLAQLKKQIYSLKCDLNIQSGSTIKEAPVVNQCSKRKIKINNIPECLVIHASPTSPPYSLEILQRLLQDEVALTVTSYLHSTVVSLPEPANKLKASLESFQPSAGVPIIQIRLVWKNITSNVEFLLSHIPIAGEVNFLRFLSRSTSGDLNYQSEPNSIEIDSLLDQCYLLVRAKSKSEKTAILQSFSKSLNKSQWLAGRNKPGILDVATFSAVKQCLAPKELNVNLGKWFERCQILISA</sequence>